<feature type="compositionally biased region" description="Basic residues" evidence="1">
    <location>
        <begin position="17"/>
        <end position="26"/>
    </location>
</feature>
<evidence type="ECO:0008006" key="4">
    <source>
        <dbReference type="Google" id="ProtNLM"/>
    </source>
</evidence>
<sequence length="160" mass="16768">MPKKANTRGASAPSKSKTARSKTSKAKSKDKAAPRKEARKAASEAASKLTAAAAKQGGSPRRGCSRSLSPDDRPNPRLNYRDHSPGSESPVFDIPMITGSESNGDSPGSTKDPFPAQDAPADDAKLSEAKAASTSSPAKNLTLEKARLEPKLRKQLLKTG</sequence>
<feature type="compositionally biased region" description="Basic and acidic residues" evidence="1">
    <location>
        <begin position="27"/>
        <end position="42"/>
    </location>
</feature>
<proteinExistence type="predicted"/>
<feature type="compositionally biased region" description="Polar residues" evidence="1">
    <location>
        <begin position="99"/>
        <end position="109"/>
    </location>
</feature>
<reference evidence="2 3" key="1">
    <citation type="journal article" date="2017" name="Genome Biol. Evol.">
        <title>Phytophthora megakarya and P. palmivora, closely related causal agents of cacao black pod rot, underwent increases in genome sizes and gene numbers by different mechanisms.</title>
        <authorList>
            <person name="Ali S.S."/>
            <person name="Shao J."/>
            <person name="Lary D.J."/>
            <person name="Kronmiller B."/>
            <person name="Shen D."/>
            <person name="Strem M.D."/>
            <person name="Amoako-Attah I."/>
            <person name="Akrofi A.Y."/>
            <person name="Begoude B.A."/>
            <person name="Ten Hoopen G.M."/>
            <person name="Coulibaly K."/>
            <person name="Kebe B.I."/>
            <person name="Melnick R.L."/>
            <person name="Guiltinan M.J."/>
            <person name="Tyler B.M."/>
            <person name="Meinhardt L.W."/>
            <person name="Bailey B.A."/>
        </authorList>
    </citation>
    <scope>NUCLEOTIDE SEQUENCE [LARGE SCALE GENOMIC DNA]</scope>
    <source>
        <strain evidence="3">sbr112.9</strain>
    </source>
</reference>
<gene>
    <name evidence="2" type="ORF">PHPALM_7096</name>
</gene>
<comment type="caution">
    <text evidence="2">The sequence shown here is derived from an EMBL/GenBank/DDBJ whole genome shotgun (WGS) entry which is preliminary data.</text>
</comment>
<keyword evidence="3" id="KW-1185">Reference proteome</keyword>
<evidence type="ECO:0000256" key="1">
    <source>
        <dbReference type="SAM" id="MobiDB-lite"/>
    </source>
</evidence>
<feature type="compositionally biased region" description="Low complexity" evidence="1">
    <location>
        <begin position="43"/>
        <end position="55"/>
    </location>
</feature>
<evidence type="ECO:0000313" key="2">
    <source>
        <dbReference type="EMBL" id="POM75758.1"/>
    </source>
</evidence>
<accession>A0A2P4YD78</accession>
<organism evidence="2 3">
    <name type="scientific">Phytophthora palmivora</name>
    <dbReference type="NCBI Taxonomy" id="4796"/>
    <lineage>
        <taxon>Eukaryota</taxon>
        <taxon>Sar</taxon>
        <taxon>Stramenopiles</taxon>
        <taxon>Oomycota</taxon>
        <taxon>Peronosporomycetes</taxon>
        <taxon>Peronosporales</taxon>
        <taxon>Peronosporaceae</taxon>
        <taxon>Phytophthora</taxon>
    </lineage>
</organism>
<dbReference type="AlphaFoldDB" id="A0A2P4YD78"/>
<feature type="compositionally biased region" description="Basic and acidic residues" evidence="1">
    <location>
        <begin position="69"/>
        <end position="85"/>
    </location>
</feature>
<evidence type="ECO:0000313" key="3">
    <source>
        <dbReference type="Proteomes" id="UP000237271"/>
    </source>
</evidence>
<dbReference type="Proteomes" id="UP000237271">
    <property type="component" value="Unassembled WGS sequence"/>
</dbReference>
<protein>
    <recommendedName>
        <fullName evidence="4">ABC Superfamily</fullName>
    </recommendedName>
</protein>
<feature type="region of interest" description="Disordered" evidence="1">
    <location>
        <begin position="1"/>
        <end position="160"/>
    </location>
</feature>
<feature type="compositionally biased region" description="Basic and acidic residues" evidence="1">
    <location>
        <begin position="142"/>
        <end position="152"/>
    </location>
</feature>
<dbReference type="EMBL" id="NCKW01003661">
    <property type="protein sequence ID" value="POM75758.1"/>
    <property type="molecule type" value="Genomic_DNA"/>
</dbReference>
<name>A0A2P4YD78_9STRA</name>